<dbReference type="Gene3D" id="3.40.50.720">
    <property type="entry name" value="NAD(P)-binding Rossmann-like Domain"/>
    <property type="match status" value="1"/>
</dbReference>
<evidence type="ECO:0000256" key="3">
    <source>
        <dbReference type="ARBA" id="ARBA00066641"/>
    </source>
</evidence>
<organism evidence="6">
    <name type="scientific">Caulobacter sp. (strain K31)</name>
    <dbReference type="NCBI Taxonomy" id="366602"/>
    <lineage>
        <taxon>Bacteria</taxon>
        <taxon>Pseudomonadati</taxon>
        <taxon>Pseudomonadota</taxon>
        <taxon>Alphaproteobacteria</taxon>
        <taxon>Caulobacterales</taxon>
        <taxon>Caulobacteraceae</taxon>
        <taxon>Caulobacter</taxon>
    </lineage>
</organism>
<dbReference type="EC" id="1.1.1.175" evidence="3"/>
<evidence type="ECO:0000259" key="5">
    <source>
        <dbReference type="SMART" id="SM00822"/>
    </source>
</evidence>
<dbReference type="AlphaFoldDB" id="B0T7H2"/>
<proteinExistence type="inferred from homology"/>
<dbReference type="InterPro" id="IPR020904">
    <property type="entry name" value="Sc_DH/Rdtase_CS"/>
</dbReference>
<keyword evidence="2" id="KW-0560">Oxidoreductase</keyword>
<feature type="domain" description="Ketoreductase" evidence="5">
    <location>
        <begin position="7"/>
        <end position="189"/>
    </location>
</feature>
<dbReference type="Pfam" id="PF13561">
    <property type="entry name" value="adh_short_C2"/>
    <property type="match status" value="1"/>
</dbReference>
<dbReference type="PANTHER" id="PTHR42760:SF133">
    <property type="entry name" value="3-OXOACYL-[ACYL-CARRIER-PROTEIN] REDUCTASE"/>
    <property type="match status" value="1"/>
</dbReference>
<reference evidence="6" key="1">
    <citation type="submission" date="2008-01" db="EMBL/GenBank/DDBJ databases">
        <title>Complete sequence of chromosome of Caulobacter sp. K31.</title>
        <authorList>
            <consortium name="US DOE Joint Genome Institute"/>
            <person name="Copeland A."/>
            <person name="Lucas S."/>
            <person name="Lapidus A."/>
            <person name="Barry K."/>
            <person name="Glavina del Rio T."/>
            <person name="Dalin E."/>
            <person name="Tice H."/>
            <person name="Pitluck S."/>
            <person name="Bruce D."/>
            <person name="Goodwin L."/>
            <person name="Thompson L.S."/>
            <person name="Brettin T."/>
            <person name="Detter J.C."/>
            <person name="Han C."/>
            <person name="Schmutz J."/>
            <person name="Larimer F."/>
            <person name="Land M."/>
            <person name="Hauser L."/>
            <person name="Kyrpides N."/>
            <person name="Kim E."/>
            <person name="Stephens C."/>
            <person name="Richardson P."/>
        </authorList>
    </citation>
    <scope>NUCLEOTIDE SEQUENCE [LARGE SCALE GENOMIC DNA]</scope>
    <source>
        <strain evidence="6">K31</strain>
    </source>
</reference>
<dbReference type="InterPro" id="IPR002347">
    <property type="entry name" value="SDR_fam"/>
</dbReference>
<evidence type="ECO:0000256" key="2">
    <source>
        <dbReference type="ARBA" id="ARBA00023002"/>
    </source>
</evidence>
<dbReference type="PROSITE" id="PS00061">
    <property type="entry name" value="ADH_SHORT"/>
    <property type="match status" value="1"/>
</dbReference>
<evidence type="ECO:0000256" key="1">
    <source>
        <dbReference type="ARBA" id="ARBA00006484"/>
    </source>
</evidence>
<evidence type="ECO:0000313" key="6">
    <source>
        <dbReference type="EMBL" id="ABZ69710.1"/>
    </source>
</evidence>
<dbReference type="HOGENOM" id="CLU_010194_2_10_5"/>
<name>B0T7H2_CAUSK</name>
<dbReference type="OrthoDB" id="9790146at2"/>
<protein>
    <recommendedName>
        <fullName evidence="4">D-xylose 1-dehydrogenase</fullName>
        <ecNumber evidence="3">1.1.1.175</ecNumber>
    </recommendedName>
</protein>
<evidence type="ECO:0000256" key="4">
    <source>
        <dbReference type="ARBA" id="ARBA00069939"/>
    </source>
</evidence>
<comment type="similarity">
    <text evidence="1">Belongs to the short-chain dehydrogenases/reductases (SDR) family.</text>
</comment>
<dbReference type="GO" id="GO:0047838">
    <property type="term" value="F:D-xylose 1-dehydrogenase (NAD+) activity"/>
    <property type="evidence" value="ECO:0007669"/>
    <property type="project" value="UniProtKB-EC"/>
</dbReference>
<dbReference type="PRINTS" id="PR00081">
    <property type="entry name" value="GDHRDH"/>
</dbReference>
<dbReference type="FunFam" id="3.40.50.720:FF:000084">
    <property type="entry name" value="Short-chain dehydrogenase reductase"/>
    <property type="match status" value="1"/>
</dbReference>
<sequence>MFDFTGLVSVVTGAGSGIGRETARYFHACGAVVVLADIDEAAAKTAALELDPDGRRAVAVRYDAGQPGDAGMLVEHAMALFGRLDHVVANAGIYTDEPAALMSDQAWRRTMQINLDGVFYLCREANRVMTEGGAIVAAASAAAHMGGSLGHAHYGASKGGVLALVRGLAREFGPRLRVNAVSPGTIDTPMVASNRRLLNPDVIASFALGRMGRPEEVASVIAFLCSNAASYVTGETILVCGGSYMG</sequence>
<dbReference type="KEGG" id="cak:Caul_0577"/>
<dbReference type="EMBL" id="CP000927">
    <property type="protein sequence ID" value="ABZ69710.1"/>
    <property type="molecule type" value="Genomic_DNA"/>
</dbReference>
<dbReference type="SMART" id="SM00822">
    <property type="entry name" value="PKS_KR"/>
    <property type="match status" value="1"/>
</dbReference>
<dbReference type="InterPro" id="IPR036291">
    <property type="entry name" value="NAD(P)-bd_dom_sf"/>
</dbReference>
<accession>B0T7H2</accession>
<dbReference type="SUPFAM" id="SSF51735">
    <property type="entry name" value="NAD(P)-binding Rossmann-fold domains"/>
    <property type="match status" value="1"/>
</dbReference>
<dbReference type="InterPro" id="IPR057326">
    <property type="entry name" value="KR_dom"/>
</dbReference>
<dbReference type="PRINTS" id="PR00080">
    <property type="entry name" value="SDRFAMILY"/>
</dbReference>
<gene>
    <name evidence="6" type="ordered locus">Caul_0577</name>
</gene>
<dbReference type="eggNOG" id="COG1028">
    <property type="taxonomic scope" value="Bacteria"/>
</dbReference>
<dbReference type="STRING" id="366602.Caul_0577"/>
<dbReference type="PANTHER" id="PTHR42760">
    <property type="entry name" value="SHORT-CHAIN DEHYDROGENASES/REDUCTASES FAMILY MEMBER"/>
    <property type="match status" value="1"/>
</dbReference>